<dbReference type="PROSITE" id="PS50893">
    <property type="entry name" value="ABC_TRANSPORTER_2"/>
    <property type="match status" value="1"/>
</dbReference>
<dbReference type="PANTHER" id="PTHR43553">
    <property type="entry name" value="HEAVY METAL TRANSPORTER"/>
    <property type="match status" value="1"/>
</dbReference>
<keyword evidence="6" id="KW-0067">ATP-binding</keyword>
<evidence type="ECO:0000259" key="9">
    <source>
        <dbReference type="PROSITE" id="PS50893"/>
    </source>
</evidence>
<organism evidence="10 11">
    <name type="scientific">Paenibacillus lautus</name>
    <name type="common">Bacillus lautus</name>
    <dbReference type="NCBI Taxonomy" id="1401"/>
    <lineage>
        <taxon>Bacteria</taxon>
        <taxon>Bacillati</taxon>
        <taxon>Bacillota</taxon>
        <taxon>Bacilli</taxon>
        <taxon>Bacillales</taxon>
        <taxon>Paenibacillaceae</taxon>
        <taxon>Paenibacillus</taxon>
    </lineage>
</organism>
<evidence type="ECO:0000256" key="3">
    <source>
        <dbReference type="ARBA" id="ARBA00022448"/>
    </source>
</evidence>
<feature type="domain" description="ABC transporter" evidence="9">
    <location>
        <begin position="12"/>
        <end position="244"/>
    </location>
</feature>
<evidence type="ECO:0000256" key="2">
    <source>
        <dbReference type="ARBA" id="ARBA00005417"/>
    </source>
</evidence>
<dbReference type="GO" id="GO:0016887">
    <property type="term" value="F:ATP hydrolysis activity"/>
    <property type="evidence" value="ECO:0007669"/>
    <property type="project" value="InterPro"/>
</dbReference>
<dbReference type="AlphaFoldDB" id="A0A1R1B478"/>
<keyword evidence="5" id="KW-0547">Nucleotide-binding</keyword>
<dbReference type="PANTHER" id="PTHR43553:SF24">
    <property type="entry name" value="ENERGY-COUPLING FACTOR TRANSPORTER ATP-BINDING PROTEIN ECFA1"/>
    <property type="match status" value="1"/>
</dbReference>
<protein>
    <submittedName>
        <fullName evidence="10">Energy-coupling factor transporter ATPase</fullName>
    </submittedName>
</protein>
<dbReference type="EMBL" id="MRTF01000003">
    <property type="protein sequence ID" value="OME93803.1"/>
    <property type="molecule type" value="Genomic_DNA"/>
</dbReference>
<dbReference type="Gene3D" id="3.40.50.300">
    <property type="entry name" value="P-loop containing nucleotide triphosphate hydrolases"/>
    <property type="match status" value="1"/>
</dbReference>
<gene>
    <name evidence="10" type="ORF">BK123_11190</name>
</gene>
<evidence type="ECO:0000256" key="5">
    <source>
        <dbReference type="ARBA" id="ARBA00022741"/>
    </source>
</evidence>
<evidence type="ECO:0000256" key="8">
    <source>
        <dbReference type="ARBA" id="ARBA00023136"/>
    </source>
</evidence>
<keyword evidence="8" id="KW-0472">Membrane</keyword>
<dbReference type="Proteomes" id="UP000187074">
    <property type="component" value="Unassembled WGS sequence"/>
</dbReference>
<comment type="caution">
    <text evidence="10">The sequence shown here is derived from an EMBL/GenBank/DDBJ whole genome shotgun (WGS) entry which is preliminary data.</text>
</comment>
<dbReference type="NCBIfam" id="TIGR04520">
    <property type="entry name" value="ECF_ATPase_1"/>
    <property type="match status" value="1"/>
</dbReference>
<dbReference type="FunFam" id="3.40.50.300:FF:000224">
    <property type="entry name" value="Energy-coupling factor transporter ATP-binding protein EcfA"/>
    <property type="match status" value="1"/>
</dbReference>
<evidence type="ECO:0000256" key="6">
    <source>
        <dbReference type="ARBA" id="ARBA00022840"/>
    </source>
</evidence>
<evidence type="ECO:0000256" key="7">
    <source>
        <dbReference type="ARBA" id="ARBA00022967"/>
    </source>
</evidence>
<evidence type="ECO:0000313" key="10">
    <source>
        <dbReference type="EMBL" id="OME93803.1"/>
    </source>
</evidence>
<dbReference type="InterPro" id="IPR015856">
    <property type="entry name" value="ABC_transpr_CbiO/EcfA_su"/>
</dbReference>
<dbReference type="OrthoDB" id="9784332at2"/>
<dbReference type="InterPro" id="IPR027417">
    <property type="entry name" value="P-loop_NTPase"/>
</dbReference>
<accession>A0A1R1B478</accession>
<dbReference type="InterPro" id="IPR003593">
    <property type="entry name" value="AAA+_ATPase"/>
</dbReference>
<keyword evidence="4" id="KW-1003">Cell membrane</keyword>
<dbReference type="InterPro" id="IPR030947">
    <property type="entry name" value="EcfA_1"/>
</dbReference>
<dbReference type="RefSeq" id="WP_076322472.1">
    <property type="nucleotide sequence ID" value="NZ_JBCMZZ010000026.1"/>
</dbReference>
<evidence type="ECO:0000256" key="1">
    <source>
        <dbReference type="ARBA" id="ARBA00004202"/>
    </source>
</evidence>
<dbReference type="PROSITE" id="PS00211">
    <property type="entry name" value="ABC_TRANSPORTER_1"/>
    <property type="match status" value="1"/>
</dbReference>
<evidence type="ECO:0000256" key="4">
    <source>
        <dbReference type="ARBA" id="ARBA00022475"/>
    </source>
</evidence>
<dbReference type="CDD" id="cd03225">
    <property type="entry name" value="ABC_cobalt_CbiO_domain1"/>
    <property type="match status" value="1"/>
</dbReference>
<sequence>MVDITDKSEHAVQLKHVYYGQGCTNVLKDVSLAIPHGQWVCIAGRNGAGKSTLIRLLNGLLLMSRGRILIDGLELNGRTLGEIRRHIGMVFANPDDQFVGLTVEDDIAFGLENLCLSREEMLQRIRTYAERLDIVHLLHRHPATLSGGQKQRAAIAAVLAMEPSIIVLDEAASMLDEKAKNELLGFMRTMHAEGRYTIISITHDVEEMAEADRMIVLDGGMVTADGSPRELLLQEELLQRCRLKVPFALQLCRELKARGIDIGELVREKEVLEALWSYHSKRFLTATGTGG</sequence>
<keyword evidence="3" id="KW-0813">Transport</keyword>
<comment type="subcellular location">
    <subcellularLocation>
        <location evidence="1">Cell membrane</location>
        <topology evidence="1">Peripheral membrane protein</topology>
    </subcellularLocation>
</comment>
<dbReference type="GO" id="GO:0005524">
    <property type="term" value="F:ATP binding"/>
    <property type="evidence" value="ECO:0007669"/>
    <property type="project" value="UniProtKB-KW"/>
</dbReference>
<dbReference type="SMART" id="SM00382">
    <property type="entry name" value="AAA"/>
    <property type="match status" value="1"/>
</dbReference>
<proteinExistence type="inferred from homology"/>
<name>A0A1R1B478_PAELA</name>
<dbReference type="GO" id="GO:0043190">
    <property type="term" value="C:ATP-binding cassette (ABC) transporter complex"/>
    <property type="evidence" value="ECO:0007669"/>
    <property type="project" value="TreeGrafter"/>
</dbReference>
<reference evidence="10 11" key="1">
    <citation type="submission" date="2016-11" db="EMBL/GenBank/DDBJ databases">
        <title>Paenibacillus species isolates.</title>
        <authorList>
            <person name="Beno S.M."/>
        </authorList>
    </citation>
    <scope>NUCLEOTIDE SEQUENCE [LARGE SCALE GENOMIC DNA]</scope>
    <source>
        <strain evidence="10 11">FSL F4-0100</strain>
    </source>
</reference>
<keyword evidence="7" id="KW-1278">Translocase</keyword>
<dbReference type="InterPro" id="IPR050095">
    <property type="entry name" value="ECF_ABC_transporter_ATP-bd"/>
</dbReference>
<dbReference type="STRING" id="1401.BK123_11190"/>
<evidence type="ECO:0000313" key="11">
    <source>
        <dbReference type="Proteomes" id="UP000187074"/>
    </source>
</evidence>
<dbReference type="GO" id="GO:0015087">
    <property type="term" value="F:cobalt ion transmembrane transporter activity"/>
    <property type="evidence" value="ECO:0007669"/>
    <property type="project" value="UniProtKB-ARBA"/>
</dbReference>
<dbReference type="Pfam" id="PF00005">
    <property type="entry name" value="ABC_tran"/>
    <property type="match status" value="1"/>
</dbReference>
<comment type="similarity">
    <text evidence="2">Belongs to the ABC transporter superfamily.</text>
</comment>
<dbReference type="InterPro" id="IPR017871">
    <property type="entry name" value="ABC_transporter-like_CS"/>
</dbReference>
<dbReference type="SUPFAM" id="SSF52540">
    <property type="entry name" value="P-loop containing nucleoside triphosphate hydrolases"/>
    <property type="match status" value="1"/>
</dbReference>
<dbReference type="NCBIfam" id="NF010167">
    <property type="entry name" value="PRK13648.1"/>
    <property type="match status" value="1"/>
</dbReference>
<dbReference type="InterPro" id="IPR003439">
    <property type="entry name" value="ABC_transporter-like_ATP-bd"/>
</dbReference>
<dbReference type="GO" id="GO:0042626">
    <property type="term" value="F:ATPase-coupled transmembrane transporter activity"/>
    <property type="evidence" value="ECO:0007669"/>
    <property type="project" value="TreeGrafter"/>
</dbReference>